<dbReference type="InterPro" id="IPR057169">
    <property type="entry name" value="DUF7847"/>
</dbReference>
<protein>
    <recommendedName>
        <fullName evidence="2">DUF7847 domain-containing protein</fullName>
    </recommendedName>
</protein>
<keyword evidence="1" id="KW-0812">Transmembrane</keyword>
<feature type="transmembrane region" description="Helical" evidence="1">
    <location>
        <begin position="220"/>
        <end position="243"/>
    </location>
</feature>
<gene>
    <name evidence="3" type="ORF">DRP53_02710</name>
</gene>
<dbReference type="Proteomes" id="UP000268469">
    <property type="component" value="Unassembled WGS sequence"/>
</dbReference>
<feature type="transmembrane region" description="Helical" evidence="1">
    <location>
        <begin position="28"/>
        <end position="58"/>
    </location>
</feature>
<evidence type="ECO:0000313" key="4">
    <source>
        <dbReference type="Proteomes" id="UP000268469"/>
    </source>
</evidence>
<name>A0A660SK17_UNCW3</name>
<feature type="transmembrane region" description="Helical" evidence="1">
    <location>
        <begin position="78"/>
        <end position="100"/>
    </location>
</feature>
<evidence type="ECO:0000313" key="3">
    <source>
        <dbReference type="EMBL" id="RKX71104.1"/>
    </source>
</evidence>
<dbReference type="EMBL" id="QNBE01000017">
    <property type="protein sequence ID" value="RKX71104.1"/>
    <property type="molecule type" value="Genomic_DNA"/>
</dbReference>
<evidence type="ECO:0000256" key="1">
    <source>
        <dbReference type="SAM" id="Phobius"/>
    </source>
</evidence>
<organism evidence="3 4">
    <name type="scientific">candidate division WOR-3 bacterium</name>
    <dbReference type="NCBI Taxonomy" id="2052148"/>
    <lineage>
        <taxon>Bacteria</taxon>
        <taxon>Bacteria division WOR-3</taxon>
    </lineage>
</organism>
<keyword evidence="1" id="KW-0472">Membrane</keyword>
<proteinExistence type="predicted"/>
<comment type="caution">
    <text evidence="3">The sequence shown here is derived from an EMBL/GenBank/DDBJ whole genome shotgun (WGS) entry which is preliminary data.</text>
</comment>
<keyword evidence="1" id="KW-1133">Transmembrane helix</keyword>
<accession>A0A660SK17</accession>
<feature type="transmembrane region" description="Helical" evidence="1">
    <location>
        <begin position="164"/>
        <end position="182"/>
    </location>
</feature>
<feature type="domain" description="DUF7847" evidence="2">
    <location>
        <begin position="141"/>
        <end position="219"/>
    </location>
</feature>
<sequence length="253" mass="28846">MSDVIRTRALGDLVGDTFRIYVKDFFKLSGIVALANAIPAVLIFLWILTTIFSVFLHQMKPPLIPAGFEEEMPFPSGWWHWFIIILVVETLFAIFVYPLMNGSLIYAAVQANNNQPFRILEAYRSAGRRYGRLVGANILYGLVITLLSITIIGIPFALYFFVRWLFLPYLIIVEDTGIGDAFQRSTELVRGNWWRTFGILSLLWFLYFGVTYAFELIPMIGLFAVLLGIALPILTIGNLLLYYDLRARKAKEG</sequence>
<dbReference type="AlphaFoldDB" id="A0A660SK17"/>
<feature type="transmembrane region" description="Helical" evidence="1">
    <location>
        <begin position="194"/>
        <end position="214"/>
    </location>
</feature>
<feature type="transmembrane region" description="Helical" evidence="1">
    <location>
        <begin position="138"/>
        <end position="158"/>
    </location>
</feature>
<reference evidence="3 4" key="1">
    <citation type="submission" date="2018-06" db="EMBL/GenBank/DDBJ databases">
        <title>Extensive metabolic versatility and redundancy in microbially diverse, dynamic hydrothermal sediments.</title>
        <authorList>
            <person name="Dombrowski N."/>
            <person name="Teske A."/>
            <person name="Baker B.J."/>
        </authorList>
    </citation>
    <scope>NUCLEOTIDE SEQUENCE [LARGE SCALE GENOMIC DNA]</scope>
    <source>
        <strain evidence="3">B36_G15</strain>
    </source>
</reference>
<evidence type="ECO:0000259" key="2">
    <source>
        <dbReference type="Pfam" id="PF25231"/>
    </source>
</evidence>
<dbReference type="Pfam" id="PF25231">
    <property type="entry name" value="DUF7847"/>
    <property type="match status" value="1"/>
</dbReference>